<dbReference type="Proteomes" id="UP000053688">
    <property type="component" value="Unassembled WGS sequence"/>
</dbReference>
<dbReference type="CDD" id="cd04876">
    <property type="entry name" value="ACT_RelA-SpoT"/>
    <property type="match status" value="1"/>
</dbReference>
<dbReference type="SUPFAM" id="SSF55021">
    <property type="entry name" value="ACT-like"/>
    <property type="match status" value="1"/>
</dbReference>
<evidence type="ECO:0000313" key="9">
    <source>
        <dbReference type="EMBL" id="EPE37324.1"/>
    </source>
</evidence>
<keyword evidence="9" id="KW-0418">Kinase</keyword>
<dbReference type="InterPro" id="IPR033655">
    <property type="entry name" value="TGS_RelA/SpoT"/>
</dbReference>
<dbReference type="PATRIC" id="fig|1236703.3.peg.636"/>
<comment type="function">
    <text evidence="6">In eubacteria ppGpp (guanosine 3'-diphosphate 5'-diphosphate) is a mediator of the stringent response that coordinates a variety of cellular activities in response to changes in nutritional abundance.</text>
</comment>
<dbReference type="FunFam" id="3.30.460.10:FF:000001">
    <property type="entry name" value="GTP pyrophosphokinase RelA"/>
    <property type="match status" value="1"/>
</dbReference>
<dbReference type="Gene3D" id="1.10.3210.10">
    <property type="entry name" value="Hypothetical protein af1432"/>
    <property type="match status" value="1"/>
</dbReference>
<feature type="domain" description="ACT" evidence="7">
    <location>
        <begin position="668"/>
        <end position="741"/>
    </location>
</feature>
<dbReference type="GO" id="GO:0042594">
    <property type="term" value="P:response to starvation"/>
    <property type="evidence" value="ECO:0007669"/>
    <property type="project" value="TreeGrafter"/>
</dbReference>
<dbReference type="InterPro" id="IPR012676">
    <property type="entry name" value="TGS-like"/>
</dbReference>
<evidence type="ECO:0000256" key="1">
    <source>
        <dbReference type="ARBA" id="ARBA00019852"/>
    </source>
</evidence>
<dbReference type="Pfam" id="PF04607">
    <property type="entry name" value="RelA_SpoT"/>
    <property type="match status" value="1"/>
</dbReference>
<keyword evidence="9" id="KW-0808">Transferase</keyword>
<dbReference type="CDD" id="cd05399">
    <property type="entry name" value="NT_Rel-Spo_like"/>
    <property type="match status" value="1"/>
</dbReference>
<evidence type="ECO:0000313" key="10">
    <source>
        <dbReference type="Proteomes" id="UP000053688"/>
    </source>
</evidence>
<evidence type="ECO:0000259" key="7">
    <source>
        <dbReference type="PROSITE" id="PS51671"/>
    </source>
</evidence>
<dbReference type="GO" id="GO:0015949">
    <property type="term" value="P:nucleobase-containing small molecule interconversion"/>
    <property type="evidence" value="ECO:0007669"/>
    <property type="project" value="UniProtKB-ARBA"/>
</dbReference>
<dbReference type="Pfam" id="PF13291">
    <property type="entry name" value="ACT_4"/>
    <property type="match status" value="1"/>
</dbReference>
<dbReference type="NCBIfam" id="NF008124">
    <property type="entry name" value="PRK10872.1"/>
    <property type="match status" value="1"/>
</dbReference>
<organism evidence="9 10">
    <name type="scientific">Candidatus Photodesmus katoptron Akat1</name>
    <dbReference type="NCBI Taxonomy" id="1236703"/>
    <lineage>
        <taxon>Bacteria</taxon>
        <taxon>Pseudomonadati</taxon>
        <taxon>Pseudomonadota</taxon>
        <taxon>Gammaproteobacteria</taxon>
        <taxon>Vibrionales</taxon>
        <taxon>Vibrionaceae</taxon>
        <taxon>Candidatus Photodesmus</taxon>
    </lineage>
</organism>
<dbReference type="PANTHER" id="PTHR21262:SF31">
    <property type="entry name" value="GTP PYROPHOSPHOKINASE"/>
    <property type="match status" value="1"/>
</dbReference>
<dbReference type="Pfam" id="PF19296">
    <property type="entry name" value="RelA_AH_RIS"/>
    <property type="match status" value="1"/>
</dbReference>
<dbReference type="GO" id="GO:0008728">
    <property type="term" value="F:GTP diphosphokinase activity"/>
    <property type="evidence" value="ECO:0007669"/>
    <property type="project" value="TreeGrafter"/>
</dbReference>
<gene>
    <name evidence="9" type="ORF">O1U_0624</name>
</gene>
<dbReference type="InterPro" id="IPR045600">
    <property type="entry name" value="RelA/SpoT_AH_RIS"/>
</dbReference>
<reference evidence="9 10" key="1">
    <citation type="journal article" date="2014" name="Environ. Microbiol.">
        <title>Genomic signatures of obligate host dependence in the luminous bacterial symbiont of a vertebrate.</title>
        <authorList>
            <person name="Hendry T.A."/>
            <person name="de Wet J.R."/>
            <person name="Dunlap P.V."/>
        </authorList>
    </citation>
    <scope>NUCLEOTIDE SEQUENCE [LARGE SCALE GENOMIC DNA]</scope>
    <source>
        <strain evidence="9 10">Akat1</strain>
    </source>
</reference>
<comment type="pathway">
    <text evidence="2">Purine metabolism.</text>
</comment>
<proteinExistence type="inferred from homology"/>
<dbReference type="Gene3D" id="3.30.70.260">
    <property type="match status" value="1"/>
</dbReference>
<dbReference type="InterPro" id="IPR007685">
    <property type="entry name" value="RelA_SpoT"/>
</dbReference>
<evidence type="ECO:0000256" key="5">
    <source>
        <dbReference type="ARBA" id="ARBA00033308"/>
    </source>
</evidence>
<dbReference type="eggNOG" id="COG0317">
    <property type="taxonomic scope" value="Bacteria"/>
</dbReference>
<evidence type="ECO:0000256" key="6">
    <source>
        <dbReference type="RuleBase" id="RU003847"/>
    </source>
</evidence>
<dbReference type="InterPro" id="IPR004811">
    <property type="entry name" value="RelA/Spo_fam"/>
</dbReference>
<dbReference type="GO" id="GO:0005886">
    <property type="term" value="C:plasma membrane"/>
    <property type="evidence" value="ECO:0007669"/>
    <property type="project" value="TreeGrafter"/>
</dbReference>
<dbReference type="InterPro" id="IPR043519">
    <property type="entry name" value="NT_sf"/>
</dbReference>
<dbReference type="SMART" id="SM00954">
    <property type="entry name" value="RelA_SpoT"/>
    <property type="match status" value="1"/>
</dbReference>
<dbReference type="PROSITE" id="PS51880">
    <property type="entry name" value="TGS"/>
    <property type="match status" value="1"/>
</dbReference>
<dbReference type="GO" id="GO:0016301">
    <property type="term" value="F:kinase activity"/>
    <property type="evidence" value="ECO:0007669"/>
    <property type="project" value="UniProtKB-KW"/>
</dbReference>
<dbReference type="PROSITE" id="PS51671">
    <property type="entry name" value="ACT"/>
    <property type="match status" value="1"/>
</dbReference>
<dbReference type="FunFam" id="3.10.20.30:FF:000002">
    <property type="entry name" value="GTP pyrophosphokinase (RelA/SpoT)"/>
    <property type="match status" value="1"/>
</dbReference>
<evidence type="ECO:0000256" key="2">
    <source>
        <dbReference type="ARBA" id="ARBA00025704"/>
    </source>
</evidence>
<dbReference type="InterPro" id="IPR012675">
    <property type="entry name" value="Beta-grasp_dom_sf"/>
</dbReference>
<dbReference type="GO" id="GO:0015969">
    <property type="term" value="P:guanosine tetraphosphate metabolic process"/>
    <property type="evidence" value="ECO:0007669"/>
    <property type="project" value="InterPro"/>
</dbReference>
<dbReference type="SUPFAM" id="SSF109604">
    <property type="entry name" value="HD-domain/PDEase-like"/>
    <property type="match status" value="1"/>
</dbReference>
<dbReference type="PANTHER" id="PTHR21262">
    <property type="entry name" value="GUANOSINE-3',5'-BIS DIPHOSPHATE 3'-PYROPHOSPHOHYDROLASE"/>
    <property type="match status" value="1"/>
</dbReference>
<dbReference type="STRING" id="28176.CF66_9035"/>
<evidence type="ECO:0000259" key="8">
    <source>
        <dbReference type="PROSITE" id="PS51880"/>
    </source>
</evidence>
<name>S3DJL6_9GAMM</name>
<dbReference type="Pfam" id="PF13328">
    <property type="entry name" value="HD_4"/>
    <property type="match status" value="1"/>
</dbReference>
<dbReference type="GO" id="GO:0008893">
    <property type="term" value="F:guanosine-3',5'-bis(diphosphate) 3'-diphosphatase activity"/>
    <property type="evidence" value="ECO:0007669"/>
    <property type="project" value="TreeGrafter"/>
</dbReference>
<comment type="caution">
    <text evidence="9">The sequence shown here is derived from an EMBL/GenBank/DDBJ whole genome shotgun (WGS) entry which is preliminary data.</text>
</comment>
<sequence length="741" mass="86232">MVAIRNTHLSSDRQFDLEQWIACLGQNTETSKCLKEVYRHCERVISNHEKGDLLLWRGREMIEILITLSMDKMTLISAQLFPIFSSNQLYAKVLEKHYDKDIIKVIYGVKQMAIVTQLNLNLKGDRISGQIDSLRRMLLAMVEDFRCVLIKLAECIVNLLEVKEAPDYIRKAVSKECAQIYAPLASRLGIGQFKWEIEDYSFRYQQPDTYKLIARQLSERRIVREEYIKKFIDNLTTQMSVFRINVKVSGRPKHIYSIWKKMQKKGLDFNELFDVRAVRIIAETLEDCYAVLGIIHTKYNYLPSEFDDYIANPKSNGYQSIHTVILGPEEKTIEIQIRTEKMHIDSELGIAAHWKYKEGNNQGLSECDKKIIWLRKLLDWQEEMLNSRELFHQLRSQIFTDRVYTFTPKGNIVDLPIGSTPLDFAYHIHSEIGHRCVGVKVNGCIVPFTHKLMMGDQVEIITQREATPSRDWLNLSNGFIYSNRARSKINAWFHKKNRQKNIESGREFLGNELIKIGSTLKQVNISVLKRFHLNTFDELYLGVGTGKLRINQIINYINNFLIQRKTVTEENRHILKKLNRFKKDDLSVNKFSNSAITVEGVDNLMIHLARCCTPIPGDNIKGYITQGRGISVHRNDCDQLEELRLHDPKRIINTIWDSNRLIGTYILTVRIEAIERIGLLRDIISILDNEKVKVSNIRSNSDYNRQILVIDLDLEVSDVEMLLPVSRYLEKVKNVILVRRL</sequence>
<comment type="similarity">
    <text evidence="6">Belongs to the relA/spoT family.</text>
</comment>
<accession>S3DJL6</accession>
<dbReference type="Pfam" id="PF02824">
    <property type="entry name" value="TGS"/>
    <property type="match status" value="1"/>
</dbReference>
<dbReference type="CDD" id="cd01668">
    <property type="entry name" value="TGS_RSH"/>
    <property type="match status" value="1"/>
</dbReference>
<dbReference type="Gene3D" id="3.30.460.10">
    <property type="entry name" value="Beta Polymerase, domain 2"/>
    <property type="match status" value="1"/>
</dbReference>
<dbReference type="InterPro" id="IPR002912">
    <property type="entry name" value="ACT_dom"/>
</dbReference>
<evidence type="ECO:0000256" key="4">
    <source>
        <dbReference type="ARBA" id="ARBA00032407"/>
    </source>
</evidence>
<dbReference type="SUPFAM" id="SSF81271">
    <property type="entry name" value="TGS-like"/>
    <property type="match status" value="1"/>
</dbReference>
<dbReference type="EMBL" id="AMSD01000002">
    <property type="protein sequence ID" value="EPE37324.1"/>
    <property type="molecule type" value="Genomic_DNA"/>
</dbReference>
<dbReference type="Gene3D" id="3.10.20.30">
    <property type="match status" value="1"/>
</dbReference>
<feature type="domain" description="TGS" evidence="8">
    <location>
        <begin position="401"/>
        <end position="462"/>
    </location>
</feature>
<dbReference type="InterPro" id="IPR004095">
    <property type="entry name" value="TGS"/>
</dbReference>
<protein>
    <recommendedName>
        <fullName evidence="1">GTP pyrophosphokinase</fullName>
    </recommendedName>
    <alternativeName>
        <fullName evidence="4">(p)ppGpp synthase</fullName>
    </alternativeName>
    <alternativeName>
        <fullName evidence="3">ATP:GTP 3'-pyrophosphotransferase</fullName>
    </alternativeName>
    <alternativeName>
        <fullName evidence="5">ppGpp synthase I</fullName>
    </alternativeName>
</protein>
<dbReference type="SUPFAM" id="SSF81301">
    <property type="entry name" value="Nucleotidyltransferase"/>
    <property type="match status" value="1"/>
</dbReference>
<dbReference type="NCBIfam" id="TIGR00691">
    <property type="entry name" value="spoT_relA"/>
    <property type="match status" value="1"/>
</dbReference>
<dbReference type="InterPro" id="IPR045865">
    <property type="entry name" value="ACT-like_dom_sf"/>
</dbReference>
<dbReference type="RefSeq" id="WP_016503956.1">
    <property type="nucleotide sequence ID" value="NZ_AMSD01000002.1"/>
</dbReference>
<evidence type="ECO:0000256" key="3">
    <source>
        <dbReference type="ARBA" id="ARBA00029754"/>
    </source>
</evidence>
<keyword evidence="10" id="KW-1185">Reference proteome</keyword>
<dbReference type="AlphaFoldDB" id="S3DJL6"/>